<evidence type="ECO:0000256" key="2">
    <source>
        <dbReference type="SAM" id="Phobius"/>
    </source>
</evidence>
<dbReference type="EMBL" id="SBKP01000001">
    <property type="protein sequence ID" value="RXR30963.1"/>
    <property type="molecule type" value="Genomic_DNA"/>
</dbReference>
<name>A0A4Q1KLY6_9SPHN</name>
<feature type="compositionally biased region" description="Pro residues" evidence="1">
    <location>
        <begin position="150"/>
        <end position="160"/>
    </location>
</feature>
<keyword evidence="4" id="KW-1185">Reference proteome</keyword>
<evidence type="ECO:0000313" key="3">
    <source>
        <dbReference type="EMBL" id="RXR30963.1"/>
    </source>
</evidence>
<gene>
    <name evidence="3" type="ORF">EQG66_01360</name>
</gene>
<evidence type="ECO:0000256" key="1">
    <source>
        <dbReference type="SAM" id="MobiDB-lite"/>
    </source>
</evidence>
<sequence>MAIFPRPVSPKSAAGDLWGYLLEKRTHRWPLLGVSAALTWVIIWVFMVDANTNTMPKQNQIMYFQNWTADRSDVTIILQQKADLAARVKALHAKQKEMQKIADMFGIEWREDAKRNAAREAEAVRYLNAQLDKKLAEAQAKLDAGQPLARPEPSPSGPVE</sequence>
<feature type="region of interest" description="Disordered" evidence="1">
    <location>
        <begin position="140"/>
        <end position="160"/>
    </location>
</feature>
<keyword evidence="2" id="KW-0472">Membrane</keyword>
<feature type="transmembrane region" description="Helical" evidence="2">
    <location>
        <begin position="29"/>
        <end position="48"/>
    </location>
</feature>
<dbReference type="RefSeq" id="WP_129402730.1">
    <property type="nucleotide sequence ID" value="NZ_SBKP01000001.1"/>
</dbReference>
<dbReference type="OrthoDB" id="7391871at2"/>
<keyword evidence="2" id="KW-1133">Transmembrane helix</keyword>
<organism evidence="3 4">
    <name type="scientific">Sphingobium fluviale</name>
    <dbReference type="NCBI Taxonomy" id="2506423"/>
    <lineage>
        <taxon>Bacteria</taxon>
        <taxon>Pseudomonadati</taxon>
        <taxon>Pseudomonadota</taxon>
        <taxon>Alphaproteobacteria</taxon>
        <taxon>Sphingomonadales</taxon>
        <taxon>Sphingomonadaceae</taxon>
        <taxon>Sphingobium</taxon>
    </lineage>
</organism>
<evidence type="ECO:0000313" key="4">
    <source>
        <dbReference type="Proteomes" id="UP000290958"/>
    </source>
</evidence>
<protein>
    <submittedName>
        <fullName evidence="3">Uncharacterized protein</fullName>
    </submittedName>
</protein>
<dbReference type="Proteomes" id="UP000290958">
    <property type="component" value="Unassembled WGS sequence"/>
</dbReference>
<accession>A0A4Q1KLY6</accession>
<reference evidence="4" key="1">
    <citation type="submission" date="2019-01" db="EMBL/GenBank/DDBJ databases">
        <title>Cytophagaceae bacterium strain CAR-16.</title>
        <authorList>
            <person name="Chen W.-M."/>
        </authorList>
    </citation>
    <scope>NUCLEOTIDE SEQUENCE [LARGE SCALE GENOMIC DNA]</scope>
    <source>
        <strain evidence="4">CHR27</strain>
    </source>
</reference>
<keyword evidence="2" id="KW-0812">Transmembrane</keyword>
<comment type="caution">
    <text evidence="3">The sequence shown here is derived from an EMBL/GenBank/DDBJ whole genome shotgun (WGS) entry which is preliminary data.</text>
</comment>
<proteinExistence type="predicted"/>
<dbReference type="AlphaFoldDB" id="A0A4Q1KLY6"/>